<reference evidence="2 3" key="1">
    <citation type="submission" date="2019-03" db="EMBL/GenBank/DDBJ databases">
        <title>Burkholderia cepacia outbreak.</title>
        <authorList>
            <person name="Farzana R."/>
            <person name="Walsh T.R."/>
        </authorList>
    </citation>
    <scope>NUCLEOTIDE SEQUENCE [LARGE SCALE GENOMIC DNA]</scope>
    <source>
        <strain evidence="3">d13</strain>
    </source>
</reference>
<accession>A0AAX2RHG2</accession>
<evidence type="ECO:0000313" key="2">
    <source>
        <dbReference type="EMBL" id="TEU41589.1"/>
    </source>
</evidence>
<name>A0AAX2RHG2_BURCE</name>
<dbReference type="RefSeq" id="WP_134256807.1">
    <property type="nucleotide sequence ID" value="NZ_SNSG01000032.1"/>
</dbReference>
<gene>
    <name evidence="2" type="ORF">E3D37_26585</name>
</gene>
<organism evidence="2 3">
    <name type="scientific">Burkholderia cepacia</name>
    <name type="common">Pseudomonas cepacia</name>
    <dbReference type="NCBI Taxonomy" id="292"/>
    <lineage>
        <taxon>Bacteria</taxon>
        <taxon>Pseudomonadati</taxon>
        <taxon>Pseudomonadota</taxon>
        <taxon>Betaproteobacteria</taxon>
        <taxon>Burkholderiales</taxon>
        <taxon>Burkholderiaceae</taxon>
        <taxon>Burkholderia</taxon>
        <taxon>Burkholderia cepacia complex</taxon>
    </lineage>
</organism>
<dbReference type="AlphaFoldDB" id="A0AAX2RHG2"/>
<evidence type="ECO:0000313" key="3">
    <source>
        <dbReference type="Proteomes" id="UP000298234"/>
    </source>
</evidence>
<dbReference type="Proteomes" id="UP000298234">
    <property type="component" value="Unassembled WGS sequence"/>
</dbReference>
<feature type="region of interest" description="Disordered" evidence="1">
    <location>
        <begin position="36"/>
        <end position="55"/>
    </location>
</feature>
<dbReference type="EMBL" id="SNSQ01000035">
    <property type="protein sequence ID" value="TEU41589.1"/>
    <property type="molecule type" value="Genomic_DNA"/>
</dbReference>
<evidence type="ECO:0000256" key="1">
    <source>
        <dbReference type="SAM" id="MobiDB-lite"/>
    </source>
</evidence>
<proteinExistence type="predicted"/>
<comment type="caution">
    <text evidence="2">The sequence shown here is derived from an EMBL/GenBank/DDBJ whole genome shotgun (WGS) entry which is preliminary data.</text>
</comment>
<protein>
    <submittedName>
        <fullName evidence="2">Uncharacterized protein</fullName>
    </submittedName>
</protein>
<sequence>MSSSFITLLSARADVVTYHRSNGPIHQYSDALALASGPTPKSDATPAIFSPGRMQQRDRDVIVERSY</sequence>